<comment type="catalytic activity">
    <reaction evidence="2">
        <text>2 GTP = 3',3'-c-di-GMP + 2 diphosphate</text>
        <dbReference type="Rhea" id="RHEA:24898"/>
        <dbReference type="ChEBI" id="CHEBI:33019"/>
        <dbReference type="ChEBI" id="CHEBI:37565"/>
        <dbReference type="ChEBI" id="CHEBI:58805"/>
        <dbReference type="EC" id="2.7.7.65"/>
    </reaction>
</comment>
<dbReference type="FunFam" id="3.30.70.270:FF:000001">
    <property type="entry name" value="Diguanylate cyclase domain protein"/>
    <property type="match status" value="1"/>
</dbReference>
<keyword evidence="3" id="KW-0812">Transmembrane</keyword>
<feature type="domain" description="GGDEF" evidence="4">
    <location>
        <begin position="242"/>
        <end position="375"/>
    </location>
</feature>
<keyword evidence="3" id="KW-1133">Transmembrane helix</keyword>
<dbReference type="GO" id="GO:0043709">
    <property type="term" value="P:cell adhesion involved in single-species biofilm formation"/>
    <property type="evidence" value="ECO:0007669"/>
    <property type="project" value="TreeGrafter"/>
</dbReference>
<dbReference type="OrthoDB" id="9812260at2"/>
<dbReference type="NCBIfam" id="TIGR00254">
    <property type="entry name" value="GGDEF"/>
    <property type="match status" value="1"/>
</dbReference>
<dbReference type="KEGG" id="abaw:D5400_16380"/>
<dbReference type="GO" id="GO:1902201">
    <property type="term" value="P:negative regulation of bacterial-type flagellum-dependent cell motility"/>
    <property type="evidence" value="ECO:0007669"/>
    <property type="project" value="TreeGrafter"/>
</dbReference>
<evidence type="ECO:0000259" key="4">
    <source>
        <dbReference type="PROSITE" id="PS50887"/>
    </source>
</evidence>
<dbReference type="PROSITE" id="PS50887">
    <property type="entry name" value="GGDEF"/>
    <property type="match status" value="1"/>
</dbReference>
<evidence type="ECO:0000256" key="2">
    <source>
        <dbReference type="ARBA" id="ARBA00034247"/>
    </source>
</evidence>
<keyword evidence="6" id="KW-1185">Reference proteome</keyword>
<dbReference type="RefSeq" id="WP_126010961.1">
    <property type="nucleotide sequence ID" value="NZ_CP032509.1"/>
</dbReference>
<dbReference type="Pfam" id="PF00990">
    <property type="entry name" value="GGDEF"/>
    <property type="match status" value="1"/>
</dbReference>
<dbReference type="InterPro" id="IPR043128">
    <property type="entry name" value="Rev_trsase/Diguanyl_cyclase"/>
</dbReference>
<dbReference type="GO" id="GO:0052621">
    <property type="term" value="F:diguanylate cyclase activity"/>
    <property type="evidence" value="ECO:0007669"/>
    <property type="project" value="UniProtKB-EC"/>
</dbReference>
<evidence type="ECO:0000313" key="6">
    <source>
        <dbReference type="Proteomes" id="UP000268192"/>
    </source>
</evidence>
<name>A0A3S9B6T0_9HYPH</name>
<feature type="transmembrane region" description="Helical" evidence="3">
    <location>
        <begin position="145"/>
        <end position="168"/>
    </location>
</feature>
<evidence type="ECO:0000256" key="3">
    <source>
        <dbReference type="SAM" id="Phobius"/>
    </source>
</evidence>
<protein>
    <recommendedName>
        <fullName evidence="1">diguanylate cyclase</fullName>
        <ecNumber evidence="1">2.7.7.65</ecNumber>
    </recommendedName>
</protein>
<dbReference type="SUPFAM" id="SSF55073">
    <property type="entry name" value="Nucleotide cyclase"/>
    <property type="match status" value="1"/>
</dbReference>
<dbReference type="AlphaFoldDB" id="A0A3S9B6T0"/>
<accession>A0A3S9B6T0</accession>
<proteinExistence type="predicted"/>
<dbReference type="Proteomes" id="UP000268192">
    <property type="component" value="Chromosome"/>
</dbReference>
<dbReference type="InterPro" id="IPR029787">
    <property type="entry name" value="Nucleotide_cyclase"/>
</dbReference>
<feature type="transmembrane region" description="Helical" evidence="3">
    <location>
        <begin position="115"/>
        <end position="133"/>
    </location>
</feature>
<dbReference type="InterPro" id="IPR050469">
    <property type="entry name" value="Diguanylate_Cyclase"/>
</dbReference>
<dbReference type="EMBL" id="CP032509">
    <property type="protein sequence ID" value="AZN72636.1"/>
    <property type="molecule type" value="Genomic_DNA"/>
</dbReference>
<sequence length="391" mass="42026">MDNFTFLPPLVMLIFACAYLLVWFYGSRVAIWWALGFVGHAVAFAGEVAFQPLGDEMRTLLVDAVFILSYLALSLGLSAHFAQRLQVGRRILLSLVGFGLVVYAIFAAESLRFELLAVDFTCGLLLLLPIARLGGWPRQMVDRVLVVLAVMATLDFVGRALVFAAIAPADSSFATYATSFYAYAAQVSGTLIGLSFALVGLGAVALDVLDRYRDAAETDYLTGLLNRRGFENMTLAHIDRMSEGAVILCDIDRFKRINDLYGHAAGDGVIAGFAALLKHALPTTAHAARFGGEEFVIFLPTHSNLEATSVAETIREAFGETDFSMIGIREPITASFGIASIRAVDRSIHAAISRADARMYVAKSMGRNRVVADDTPAPAESGHAASVSAAA</sequence>
<feature type="transmembrane region" description="Helical" evidence="3">
    <location>
        <begin position="180"/>
        <end position="206"/>
    </location>
</feature>
<dbReference type="PANTHER" id="PTHR45138:SF9">
    <property type="entry name" value="DIGUANYLATE CYCLASE DGCM-RELATED"/>
    <property type="match status" value="1"/>
</dbReference>
<dbReference type="SMART" id="SM00267">
    <property type="entry name" value="GGDEF"/>
    <property type="match status" value="1"/>
</dbReference>
<feature type="transmembrane region" description="Helical" evidence="3">
    <location>
        <begin position="91"/>
        <end position="109"/>
    </location>
</feature>
<feature type="transmembrane region" description="Helical" evidence="3">
    <location>
        <begin position="6"/>
        <end position="25"/>
    </location>
</feature>
<dbReference type="PANTHER" id="PTHR45138">
    <property type="entry name" value="REGULATORY COMPONENTS OF SENSORY TRANSDUCTION SYSTEM"/>
    <property type="match status" value="1"/>
</dbReference>
<evidence type="ECO:0000313" key="5">
    <source>
        <dbReference type="EMBL" id="AZN72636.1"/>
    </source>
</evidence>
<dbReference type="EC" id="2.7.7.65" evidence="1"/>
<keyword evidence="3" id="KW-0472">Membrane</keyword>
<dbReference type="InterPro" id="IPR000160">
    <property type="entry name" value="GGDEF_dom"/>
</dbReference>
<evidence type="ECO:0000256" key="1">
    <source>
        <dbReference type="ARBA" id="ARBA00012528"/>
    </source>
</evidence>
<gene>
    <name evidence="5" type="ORF">D5400_16380</name>
</gene>
<dbReference type="GO" id="GO:0005886">
    <property type="term" value="C:plasma membrane"/>
    <property type="evidence" value="ECO:0007669"/>
    <property type="project" value="TreeGrafter"/>
</dbReference>
<dbReference type="Gene3D" id="3.30.70.270">
    <property type="match status" value="1"/>
</dbReference>
<feature type="transmembrane region" description="Helical" evidence="3">
    <location>
        <begin position="32"/>
        <end position="54"/>
    </location>
</feature>
<organism evidence="5 6">
    <name type="scientific">Georhizobium profundi</name>
    <dbReference type="NCBI Taxonomy" id="2341112"/>
    <lineage>
        <taxon>Bacteria</taxon>
        <taxon>Pseudomonadati</taxon>
        <taxon>Pseudomonadota</taxon>
        <taxon>Alphaproteobacteria</taxon>
        <taxon>Hyphomicrobiales</taxon>
        <taxon>Rhizobiaceae</taxon>
        <taxon>Georhizobium</taxon>
    </lineage>
</organism>
<feature type="transmembrane region" description="Helical" evidence="3">
    <location>
        <begin position="60"/>
        <end position="79"/>
    </location>
</feature>
<dbReference type="CDD" id="cd01949">
    <property type="entry name" value="GGDEF"/>
    <property type="match status" value="1"/>
</dbReference>
<reference evidence="5 6" key="1">
    <citation type="submission" date="2018-09" db="EMBL/GenBank/DDBJ databases">
        <title>Marinorhizobium profundi gen. nov., sp. nov., isolated from a deep-sea sediment sample from the New Britain Trench and proposal of Marinorhizobiaceae fam. nov. in the order Rhizobiales of the class Alphaproteobacteria.</title>
        <authorList>
            <person name="Cao J."/>
        </authorList>
    </citation>
    <scope>NUCLEOTIDE SEQUENCE [LARGE SCALE GENOMIC DNA]</scope>
    <source>
        <strain evidence="5 6">WS11</strain>
    </source>
</reference>